<dbReference type="PANTHER" id="PTHR15949">
    <property type="entry name" value="TESTIS-EXPRESSED PROTEIN 264"/>
    <property type="match status" value="1"/>
</dbReference>
<evidence type="ECO:0000313" key="2">
    <source>
        <dbReference type="Proteomes" id="UP000515150"/>
    </source>
</evidence>
<accession>A0A9W2XUG1</accession>
<dbReference type="InterPro" id="IPR011256">
    <property type="entry name" value="Reg_factor_effector_dom_sf"/>
</dbReference>
<dbReference type="AlphaFoldDB" id="A0A9W2XUG1"/>
<feature type="region of interest" description="Disordered" evidence="1">
    <location>
        <begin position="274"/>
        <end position="308"/>
    </location>
</feature>
<dbReference type="Proteomes" id="UP000515150">
    <property type="component" value="Chromosome 5"/>
</dbReference>
<dbReference type="GO" id="GO:0005657">
    <property type="term" value="C:replication fork"/>
    <property type="evidence" value="ECO:0007669"/>
    <property type="project" value="TreeGrafter"/>
</dbReference>
<organism evidence="2 3">
    <name type="scientific">Betta splendens</name>
    <name type="common">Siamese fighting fish</name>
    <dbReference type="NCBI Taxonomy" id="158456"/>
    <lineage>
        <taxon>Eukaryota</taxon>
        <taxon>Metazoa</taxon>
        <taxon>Chordata</taxon>
        <taxon>Craniata</taxon>
        <taxon>Vertebrata</taxon>
        <taxon>Euteleostomi</taxon>
        <taxon>Actinopterygii</taxon>
        <taxon>Neopterygii</taxon>
        <taxon>Teleostei</taxon>
        <taxon>Neoteleostei</taxon>
        <taxon>Acanthomorphata</taxon>
        <taxon>Anabantaria</taxon>
        <taxon>Anabantiformes</taxon>
        <taxon>Anabantoidei</taxon>
        <taxon>Osphronemidae</taxon>
        <taxon>Betta</taxon>
    </lineage>
</organism>
<dbReference type="CTD" id="402960"/>
<feature type="region of interest" description="Disordered" evidence="1">
    <location>
        <begin position="211"/>
        <end position="232"/>
    </location>
</feature>
<name>A0A9W2XUG1_BETSP</name>
<dbReference type="GO" id="GO:0000421">
    <property type="term" value="C:autophagosome membrane"/>
    <property type="evidence" value="ECO:0007669"/>
    <property type="project" value="TreeGrafter"/>
</dbReference>
<dbReference type="GO" id="GO:0106300">
    <property type="term" value="P:protein-DNA covalent cross-linking repair"/>
    <property type="evidence" value="ECO:0007669"/>
    <property type="project" value="TreeGrafter"/>
</dbReference>
<proteinExistence type="predicted"/>
<dbReference type="Gene3D" id="3.20.80.10">
    <property type="entry name" value="Regulatory factor, effector binding domain"/>
    <property type="match status" value="1"/>
</dbReference>
<feature type="compositionally biased region" description="Basic and acidic residues" evidence="1">
    <location>
        <begin position="211"/>
        <end position="227"/>
    </location>
</feature>
<dbReference type="PANTHER" id="PTHR15949:SF3">
    <property type="entry name" value="TESTIS-EXPRESSED PROTEIN 264"/>
    <property type="match status" value="1"/>
</dbReference>
<evidence type="ECO:0000256" key="1">
    <source>
        <dbReference type="SAM" id="MobiDB-lite"/>
    </source>
</evidence>
<dbReference type="RefSeq" id="XP_055365301.1">
    <property type="nucleotide sequence ID" value="XM_055509326.1"/>
</dbReference>
<dbReference type="GO" id="GO:0005634">
    <property type="term" value="C:nucleus"/>
    <property type="evidence" value="ECO:0007669"/>
    <property type="project" value="TreeGrafter"/>
</dbReference>
<gene>
    <name evidence="3" type="primary">tex264a</name>
</gene>
<reference evidence="3" key="1">
    <citation type="submission" date="2025-08" db="UniProtKB">
        <authorList>
            <consortium name="RefSeq"/>
        </authorList>
    </citation>
    <scope>IDENTIFICATION</scope>
</reference>
<feature type="region of interest" description="Disordered" evidence="1">
    <location>
        <begin position="335"/>
        <end position="417"/>
    </location>
</feature>
<feature type="compositionally biased region" description="Basic and acidic residues" evidence="1">
    <location>
        <begin position="385"/>
        <end position="408"/>
    </location>
</feature>
<evidence type="ECO:0000313" key="3">
    <source>
        <dbReference type="RefSeq" id="XP_055365301.1"/>
    </source>
</evidence>
<dbReference type="GO" id="GO:0061709">
    <property type="term" value="P:reticulophagy"/>
    <property type="evidence" value="ECO:0007669"/>
    <property type="project" value="TreeGrafter"/>
</dbReference>
<dbReference type="GO" id="GO:0005789">
    <property type="term" value="C:endoplasmic reticulum membrane"/>
    <property type="evidence" value="ECO:0007669"/>
    <property type="project" value="TreeGrafter"/>
</dbReference>
<dbReference type="OrthoDB" id="2140079at2759"/>
<feature type="compositionally biased region" description="Basic and acidic residues" evidence="1">
    <location>
        <begin position="335"/>
        <end position="351"/>
    </location>
</feature>
<dbReference type="GeneID" id="114855037"/>
<feature type="compositionally biased region" description="Low complexity" evidence="1">
    <location>
        <begin position="293"/>
        <end position="308"/>
    </location>
</feature>
<dbReference type="SUPFAM" id="SSF55136">
    <property type="entry name" value="Probable bacterial effector-binding domain"/>
    <property type="match status" value="1"/>
</dbReference>
<sequence>MSDLILVLLIVALLLCLVVTVGGFLMYSGLLSDVVIKTGPPPIRNVTIAYKFKEGVYKECGAAYTESCSIGPQLSAIGVFYDDPKQRPPEKCRYAVGSVLSEGDDKPDEELQRLYEKFGFKVFALPQVSHAVTTSFPCNTTLSYVLGPYRVYPRLASYIEHLSLICGPSIQNRDAPVSSARGFCRRAHFNHGGFQTQTQVKWRRVDSMTDCREVDSGQSDRRRDKGTENQNIQAGERKLYAFPSVEIYRSDSIHYMVPLSHQMDFFVPEMKEEVKTDVKEEESDEDRGTDITGADSHSDVSSVSGGVPWDSRETSLAASTAASLASSLPLRDVADAGGDVKHRDYSDRGSDESMGSGSSFEELDMDQEEREEGEEREEKEDVEEEKPPEGEVGAREAVELMAEKKEPSGDGEGEGGY</sequence>
<protein>
    <submittedName>
        <fullName evidence="3">Testis-expressed protein 264 homolog isoform X1</fullName>
    </submittedName>
</protein>
<keyword evidence="2" id="KW-1185">Reference proteome</keyword>
<feature type="compositionally biased region" description="Acidic residues" evidence="1">
    <location>
        <begin position="361"/>
        <end position="384"/>
    </location>
</feature>